<proteinExistence type="predicted"/>
<dbReference type="InterPro" id="IPR001466">
    <property type="entry name" value="Beta-lactam-related"/>
</dbReference>
<evidence type="ECO:0000313" key="2">
    <source>
        <dbReference type="EMBL" id="PAQ06734.1"/>
    </source>
</evidence>
<gene>
    <name evidence="2" type="ORF">CIT26_24450</name>
</gene>
<dbReference type="SUPFAM" id="SSF56601">
    <property type="entry name" value="beta-lactamase/transpeptidase-like"/>
    <property type="match status" value="1"/>
</dbReference>
<protein>
    <recommendedName>
        <fullName evidence="1">Beta-lactamase-related domain-containing protein</fullName>
    </recommendedName>
</protein>
<evidence type="ECO:0000259" key="1">
    <source>
        <dbReference type="Pfam" id="PF00144"/>
    </source>
</evidence>
<sequence length="275" mass="30577">MARSVRESIFHSAWIRDDGATGVAGSASGLFPWWSFTKTVLAIGALRLVEESQLDLDTSRSDKPFTLRHLLQHRAGVPDYGTLKAYHDAVARNDIPWSREHLLTAADADRLDFPPGTGWAYSNIGYMFVREAIEEATDLPLAAALRELVLEPLQASSARLAMTPTDFREVFWSAVRTYDPRWVYHGCLIGTSIDEAKVLDGLCRGQILQSATLRTMMERHEFSGVGIIEKPPPEKCRGWIDDLASKLEPGRAQLTLEAEPPCRPLCRAPSGENDD</sequence>
<dbReference type="AlphaFoldDB" id="A0A271LF88"/>
<dbReference type="Proteomes" id="UP000216442">
    <property type="component" value="Unassembled WGS sequence"/>
</dbReference>
<dbReference type="EMBL" id="NPKJ01000064">
    <property type="protein sequence ID" value="PAQ06734.1"/>
    <property type="molecule type" value="Genomic_DNA"/>
</dbReference>
<organism evidence="2 3">
    <name type="scientific">Mesorhizobium temperatum</name>
    <dbReference type="NCBI Taxonomy" id="241416"/>
    <lineage>
        <taxon>Bacteria</taxon>
        <taxon>Pseudomonadati</taxon>
        <taxon>Pseudomonadota</taxon>
        <taxon>Alphaproteobacteria</taxon>
        <taxon>Hyphomicrobiales</taxon>
        <taxon>Phyllobacteriaceae</taxon>
        <taxon>Mesorhizobium</taxon>
    </lineage>
</organism>
<dbReference type="InterPro" id="IPR012338">
    <property type="entry name" value="Beta-lactam/transpept-like"/>
</dbReference>
<comment type="caution">
    <text evidence="2">The sequence shown here is derived from an EMBL/GenBank/DDBJ whole genome shotgun (WGS) entry which is preliminary data.</text>
</comment>
<dbReference type="OrthoDB" id="9808046at2"/>
<name>A0A271LF88_9HYPH</name>
<dbReference type="InterPro" id="IPR050789">
    <property type="entry name" value="Diverse_Enzym_Activities"/>
</dbReference>
<dbReference type="PANTHER" id="PTHR43283">
    <property type="entry name" value="BETA-LACTAMASE-RELATED"/>
    <property type="match status" value="1"/>
</dbReference>
<keyword evidence="3" id="KW-1185">Reference proteome</keyword>
<dbReference type="Pfam" id="PF00144">
    <property type="entry name" value="Beta-lactamase"/>
    <property type="match status" value="1"/>
</dbReference>
<accession>A0A271LF88</accession>
<dbReference type="Gene3D" id="3.40.710.10">
    <property type="entry name" value="DD-peptidase/beta-lactamase superfamily"/>
    <property type="match status" value="1"/>
</dbReference>
<evidence type="ECO:0000313" key="3">
    <source>
        <dbReference type="Proteomes" id="UP000216442"/>
    </source>
</evidence>
<feature type="domain" description="Beta-lactamase-related" evidence="1">
    <location>
        <begin position="12"/>
        <end position="219"/>
    </location>
</feature>
<reference evidence="2 3" key="1">
    <citation type="submission" date="2017-08" db="EMBL/GenBank/DDBJ databases">
        <title>Mesorhizobium wenxinae sp. nov., a novel rhizobial species isolated from root nodules of chickpea (Cicer arietinum L.).</title>
        <authorList>
            <person name="Zhang J."/>
        </authorList>
    </citation>
    <scope>NUCLEOTIDE SEQUENCE [LARGE SCALE GENOMIC DNA]</scope>
    <source>
        <strain evidence="2 3">SDW018</strain>
    </source>
</reference>